<sequence length="71" mass="7993">MSDDAYDCRFDCWIVRLTSAMRSLYNQSKTDARTSLEQPCGVIGERIVTWIGWKPASSGNEECPATERCSV</sequence>
<dbReference type="KEGG" id="nja:NSJP_3306"/>
<organism evidence="1 2">
    <name type="scientific">Nitrospira japonica</name>
    <dbReference type="NCBI Taxonomy" id="1325564"/>
    <lineage>
        <taxon>Bacteria</taxon>
        <taxon>Pseudomonadati</taxon>
        <taxon>Nitrospirota</taxon>
        <taxon>Nitrospiria</taxon>
        <taxon>Nitrospirales</taxon>
        <taxon>Nitrospiraceae</taxon>
        <taxon>Nitrospira</taxon>
    </lineage>
</organism>
<dbReference type="Proteomes" id="UP000192042">
    <property type="component" value="Chromosome I"/>
</dbReference>
<protein>
    <submittedName>
        <fullName evidence="1">Uncharacterized protein</fullName>
    </submittedName>
</protein>
<gene>
    <name evidence="1" type="ORF">NSJP_3306</name>
</gene>
<evidence type="ECO:0000313" key="1">
    <source>
        <dbReference type="EMBL" id="SLM49473.1"/>
    </source>
</evidence>
<evidence type="ECO:0000313" key="2">
    <source>
        <dbReference type="Proteomes" id="UP000192042"/>
    </source>
</evidence>
<name>A0A1W1I9J8_9BACT</name>
<proteinExistence type="predicted"/>
<dbReference type="AlphaFoldDB" id="A0A1W1I9J8"/>
<accession>A0A1W1I9J8</accession>
<dbReference type="STRING" id="1325564.NSJP_3306"/>
<keyword evidence="2" id="KW-1185">Reference proteome</keyword>
<reference evidence="1 2" key="1">
    <citation type="submission" date="2017-03" db="EMBL/GenBank/DDBJ databases">
        <authorList>
            <person name="Afonso C.L."/>
            <person name="Miller P.J."/>
            <person name="Scott M.A."/>
            <person name="Spackman E."/>
            <person name="Goraichik I."/>
            <person name="Dimitrov K.M."/>
            <person name="Suarez D.L."/>
            <person name="Swayne D.E."/>
        </authorList>
    </citation>
    <scope>NUCLEOTIDE SEQUENCE [LARGE SCALE GENOMIC DNA]</scope>
    <source>
        <strain evidence="1">Genome sequencing of Nitrospira japonica strain NJ11</strain>
    </source>
</reference>
<dbReference type="EMBL" id="LT828648">
    <property type="protein sequence ID" value="SLM49473.1"/>
    <property type="molecule type" value="Genomic_DNA"/>
</dbReference>